<evidence type="ECO:0000256" key="3">
    <source>
        <dbReference type="ARBA" id="ARBA00023274"/>
    </source>
</evidence>
<dbReference type="InterPro" id="IPR014722">
    <property type="entry name" value="Rib_uL2_dom2"/>
</dbReference>
<accession>L5MBV1</accession>
<dbReference type="Proteomes" id="UP000010556">
    <property type="component" value="Unassembled WGS sequence"/>
</dbReference>
<comment type="similarity">
    <text evidence="1">Belongs to the universal ribosomal protein uL24 family.</text>
</comment>
<sequence>MITMKFNPFITSDHSKNHKCHFNAPLHMCHKVMFSPLSKELQQKYNICFLPTTRTMRSRWFEDMTKQGGHHRLKLDKDREKILERKAKSRQVGNEKGKYKEELTEKIQE</sequence>
<dbReference type="InterPro" id="IPR005756">
    <property type="entry name" value="Ribosomal_uL24_euk/arc"/>
</dbReference>
<dbReference type="EMBL" id="KB101801">
    <property type="protein sequence ID" value="ELK36079.1"/>
    <property type="molecule type" value="Genomic_DNA"/>
</dbReference>
<evidence type="ECO:0000256" key="4">
    <source>
        <dbReference type="SAM" id="MobiDB-lite"/>
    </source>
</evidence>
<feature type="region of interest" description="Disordered" evidence="4">
    <location>
        <begin position="85"/>
        <end position="109"/>
    </location>
</feature>
<reference evidence="6" key="1">
    <citation type="journal article" date="2013" name="Science">
        <title>Comparative analysis of bat genomes provides insight into the evolution of flight and immunity.</title>
        <authorList>
            <person name="Zhang G."/>
            <person name="Cowled C."/>
            <person name="Shi Z."/>
            <person name="Huang Z."/>
            <person name="Bishop-Lilly K.A."/>
            <person name="Fang X."/>
            <person name="Wynne J.W."/>
            <person name="Xiong Z."/>
            <person name="Baker M.L."/>
            <person name="Zhao W."/>
            <person name="Tachedjian M."/>
            <person name="Zhu Y."/>
            <person name="Zhou P."/>
            <person name="Jiang X."/>
            <person name="Ng J."/>
            <person name="Yang L."/>
            <person name="Wu L."/>
            <person name="Xiao J."/>
            <person name="Feng Y."/>
            <person name="Chen Y."/>
            <person name="Sun X."/>
            <person name="Zhang Y."/>
            <person name="Marsh G.A."/>
            <person name="Crameri G."/>
            <person name="Broder C.C."/>
            <person name="Frey K.G."/>
            <person name="Wang L.F."/>
            <person name="Wang J."/>
        </authorList>
    </citation>
    <scope>NUCLEOTIDE SEQUENCE [LARGE SCALE GENOMIC DNA]</scope>
</reference>
<evidence type="ECO:0000313" key="6">
    <source>
        <dbReference type="Proteomes" id="UP000010556"/>
    </source>
</evidence>
<dbReference type="GO" id="GO:0015934">
    <property type="term" value="C:large ribosomal subunit"/>
    <property type="evidence" value="ECO:0007669"/>
    <property type="project" value="InterPro"/>
</dbReference>
<name>L5MBV1_MYODS</name>
<dbReference type="AlphaFoldDB" id="L5MBV1"/>
<proteinExistence type="inferred from homology"/>
<dbReference type="PANTHER" id="PTHR11143">
    <property type="entry name" value="60S RIBOSOMAL PROTEIN L26 FAMILY MEMBER"/>
    <property type="match status" value="1"/>
</dbReference>
<keyword evidence="2 5" id="KW-0689">Ribosomal protein</keyword>
<feature type="compositionally biased region" description="Basic and acidic residues" evidence="4">
    <location>
        <begin position="93"/>
        <end position="109"/>
    </location>
</feature>
<gene>
    <name evidence="5" type="ORF">MDA_GLEAN10008119</name>
</gene>
<evidence type="ECO:0000313" key="5">
    <source>
        <dbReference type="EMBL" id="ELK36079.1"/>
    </source>
</evidence>
<dbReference type="Gene3D" id="2.30.30.30">
    <property type="match status" value="2"/>
</dbReference>
<protein>
    <submittedName>
        <fullName evidence="5">60S ribosomal protein L26-like 1</fullName>
    </submittedName>
</protein>
<keyword evidence="6" id="KW-1185">Reference proteome</keyword>
<evidence type="ECO:0000256" key="1">
    <source>
        <dbReference type="ARBA" id="ARBA00010618"/>
    </source>
</evidence>
<dbReference type="GO" id="GO:0003735">
    <property type="term" value="F:structural constituent of ribosome"/>
    <property type="evidence" value="ECO:0007669"/>
    <property type="project" value="InterPro"/>
</dbReference>
<organism evidence="5 6">
    <name type="scientific">Myotis davidii</name>
    <name type="common">David's myotis</name>
    <dbReference type="NCBI Taxonomy" id="225400"/>
    <lineage>
        <taxon>Eukaryota</taxon>
        <taxon>Metazoa</taxon>
        <taxon>Chordata</taxon>
        <taxon>Craniata</taxon>
        <taxon>Vertebrata</taxon>
        <taxon>Euteleostomi</taxon>
        <taxon>Mammalia</taxon>
        <taxon>Eutheria</taxon>
        <taxon>Laurasiatheria</taxon>
        <taxon>Chiroptera</taxon>
        <taxon>Yangochiroptera</taxon>
        <taxon>Vespertilionidae</taxon>
        <taxon>Myotis</taxon>
    </lineage>
</organism>
<dbReference type="Pfam" id="PF16906">
    <property type="entry name" value="Ribosomal_L26"/>
    <property type="match status" value="1"/>
</dbReference>
<dbReference type="GO" id="GO:0006412">
    <property type="term" value="P:translation"/>
    <property type="evidence" value="ECO:0007669"/>
    <property type="project" value="InterPro"/>
</dbReference>
<evidence type="ECO:0000256" key="2">
    <source>
        <dbReference type="ARBA" id="ARBA00022980"/>
    </source>
</evidence>
<keyword evidence="3" id="KW-0687">Ribonucleoprotein</keyword>